<evidence type="ECO:0000313" key="3">
    <source>
        <dbReference type="Proteomes" id="UP000249354"/>
    </source>
</evidence>
<evidence type="ECO:0000313" key="2">
    <source>
        <dbReference type="EMBL" id="PZO09528.1"/>
    </source>
</evidence>
<accession>A0A2W4VRB3</accession>
<dbReference type="EMBL" id="QBMC01000248">
    <property type="protein sequence ID" value="PZO09528.1"/>
    <property type="molecule type" value="Genomic_DNA"/>
</dbReference>
<feature type="region of interest" description="Disordered" evidence="1">
    <location>
        <begin position="15"/>
        <end position="37"/>
    </location>
</feature>
<sequence length="469" mass="50898">MSALTIGCQISQARSPNISTAKATPPAASPAPSPPPAAQLAATEILQPGEVRPLPGQFNAVPLFNSNSPEWIKQSGILLSTFPPAGKATPATHLNYPFKSKFNLFAHHFTHTPKDLQTLYIGVLVYNPGDRPVTLSIPAAASYRLTDAPYQSQPPLLDNPTGAIFSGPGIRAVDTVLRGQRTSEFPAQVIVAPKQYQVVMSGDIVTQGLERPVNGRSTFMRLNSSDNLYVATLALFAPKTAAGEERKPTLQDLQTLLNQGGFAMPRDKTPTPPGASGSLTYGRVAGVQSGSTWRANLTDPGQQTLTIPAAGKSIAYGISTLRAGRLGTGQVQSAPLAVRYLDTAYESHGNYATYYDLTLPLSNSTEQTQRVSVTLATPLKEDQLSQRALRFRQPPQDFPYFRGTVRLRYLDDQGQSQTRYLHLWHRTGQVVDPLVTLALKPKEQRSLRVDFYYPPDATPPQVLSVKTIP</sequence>
<evidence type="ECO:0000256" key="1">
    <source>
        <dbReference type="SAM" id="MobiDB-lite"/>
    </source>
</evidence>
<dbReference type="Proteomes" id="UP000249354">
    <property type="component" value="Unassembled WGS sequence"/>
</dbReference>
<feature type="compositionally biased region" description="Pro residues" evidence="1">
    <location>
        <begin position="27"/>
        <end position="37"/>
    </location>
</feature>
<dbReference type="AlphaFoldDB" id="A0A2W4VRB3"/>
<evidence type="ECO:0008006" key="4">
    <source>
        <dbReference type="Google" id="ProtNLM"/>
    </source>
</evidence>
<comment type="caution">
    <text evidence="2">The sequence shown here is derived from an EMBL/GenBank/DDBJ whole genome shotgun (WGS) entry which is preliminary data.</text>
</comment>
<protein>
    <recommendedName>
        <fullName evidence="4">DUF3370 domain-containing protein</fullName>
    </recommendedName>
</protein>
<dbReference type="Pfam" id="PF11850">
    <property type="entry name" value="DUF3370"/>
    <property type="match status" value="1"/>
</dbReference>
<gene>
    <name evidence="2" type="ORF">DCF25_21545</name>
</gene>
<reference evidence="2 3" key="2">
    <citation type="submission" date="2018-06" db="EMBL/GenBank/DDBJ databases">
        <title>Metagenomic assembly of (sub)arctic Cyanobacteria and their associated microbiome from non-axenic cultures.</title>
        <authorList>
            <person name="Baurain D."/>
        </authorList>
    </citation>
    <scope>NUCLEOTIDE SEQUENCE [LARGE SCALE GENOMIC DNA]</scope>
    <source>
        <strain evidence="2">ULC129bin1</strain>
    </source>
</reference>
<dbReference type="InterPro" id="IPR021801">
    <property type="entry name" value="DUF3370"/>
</dbReference>
<name>A0A2W4VRB3_9CYAN</name>
<organism evidence="2 3">
    <name type="scientific">Leptolyngbya foveolarum</name>
    <dbReference type="NCBI Taxonomy" id="47253"/>
    <lineage>
        <taxon>Bacteria</taxon>
        <taxon>Bacillati</taxon>
        <taxon>Cyanobacteriota</taxon>
        <taxon>Cyanophyceae</taxon>
        <taxon>Leptolyngbyales</taxon>
        <taxon>Leptolyngbyaceae</taxon>
        <taxon>Leptolyngbya group</taxon>
        <taxon>Leptolyngbya</taxon>
    </lineage>
</organism>
<reference evidence="3" key="1">
    <citation type="submission" date="2018-04" db="EMBL/GenBank/DDBJ databases">
        <authorList>
            <person name="Cornet L."/>
        </authorList>
    </citation>
    <scope>NUCLEOTIDE SEQUENCE [LARGE SCALE GENOMIC DNA]</scope>
</reference>
<proteinExistence type="predicted"/>